<protein>
    <recommendedName>
        <fullName evidence="4 15">Dolichyl-phosphate-mannose--protein mannosyltransferase</fullName>
        <ecNumber evidence="4 15">2.4.1.109</ecNumber>
    </recommendedName>
</protein>
<comment type="catalytic activity">
    <reaction evidence="13 15">
        <text>a di-trans,poly-cis-dolichyl beta-D-mannosyl phosphate + L-threonyl-[protein] = 3-O-(alpha-D-mannosyl)-L-threonyl-[protein] + a di-trans,poly-cis-dolichyl phosphate + H(+)</text>
        <dbReference type="Rhea" id="RHEA:53396"/>
        <dbReference type="Rhea" id="RHEA-COMP:11060"/>
        <dbReference type="Rhea" id="RHEA-COMP:13547"/>
        <dbReference type="Rhea" id="RHEA-COMP:19498"/>
        <dbReference type="Rhea" id="RHEA-COMP:19501"/>
        <dbReference type="ChEBI" id="CHEBI:15378"/>
        <dbReference type="ChEBI" id="CHEBI:30013"/>
        <dbReference type="ChEBI" id="CHEBI:57683"/>
        <dbReference type="ChEBI" id="CHEBI:58211"/>
        <dbReference type="ChEBI" id="CHEBI:137323"/>
        <dbReference type="EC" id="2.4.1.109"/>
    </reaction>
</comment>
<evidence type="ECO:0000256" key="2">
    <source>
        <dbReference type="ARBA" id="ARBA00004922"/>
    </source>
</evidence>
<feature type="region of interest" description="Disordered" evidence="16">
    <location>
        <begin position="850"/>
        <end position="898"/>
    </location>
</feature>
<evidence type="ECO:0000256" key="6">
    <source>
        <dbReference type="ARBA" id="ARBA00022679"/>
    </source>
</evidence>
<dbReference type="CDD" id="cd23283">
    <property type="entry name" value="beta-trefoil_MIR_PMT1-like"/>
    <property type="match status" value="1"/>
</dbReference>
<dbReference type="Pfam" id="PF02366">
    <property type="entry name" value="PMT"/>
    <property type="match status" value="1"/>
</dbReference>
<comment type="subcellular location">
    <subcellularLocation>
        <location evidence="1 15">Endoplasmic reticulum membrane</location>
        <topology evidence="1 15">Multi-pass membrane protein</topology>
    </subcellularLocation>
</comment>
<keyword evidence="19" id="KW-1185">Reference proteome</keyword>
<evidence type="ECO:0000256" key="11">
    <source>
        <dbReference type="ARBA" id="ARBA00023136"/>
    </source>
</evidence>
<evidence type="ECO:0000256" key="4">
    <source>
        <dbReference type="ARBA" id="ARBA00012839"/>
    </source>
</evidence>
<dbReference type="EMBL" id="LXPE01000013">
    <property type="protein sequence ID" value="OBA26820.1"/>
    <property type="molecule type" value="Genomic_DNA"/>
</dbReference>
<comment type="function">
    <text evidence="15">Transfers mannose from Dol-P-mannose to Ser or Thr residues on proteins.</text>
</comment>
<evidence type="ECO:0000256" key="7">
    <source>
        <dbReference type="ARBA" id="ARBA00022692"/>
    </source>
</evidence>
<feature type="transmembrane region" description="Helical" evidence="15">
    <location>
        <begin position="658"/>
        <end position="675"/>
    </location>
</feature>
<keyword evidence="5 15" id="KW-0328">Glycosyltransferase</keyword>
<keyword evidence="11 15" id="KW-0472">Membrane</keyword>
<dbReference type="GO" id="GO:0004169">
    <property type="term" value="F:dolichyl-phosphate-mannose-protein mannosyltransferase activity"/>
    <property type="evidence" value="ECO:0007669"/>
    <property type="project" value="UniProtKB-UniRule"/>
</dbReference>
<feature type="transmembrane region" description="Helical" evidence="15">
    <location>
        <begin position="298"/>
        <end position="317"/>
    </location>
</feature>
<dbReference type="GO" id="GO:0005789">
    <property type="term" value="C:endoplasmic reticulum membrane"/>
    <property type="evidence" value="ECO:0007669"/>
    <property type="project" value="UniProtKB-SubCell"/>
</dbReference>
<comment type="pathway">
    <text evidence="2 15">Protein modification; protein glycosylation.</text>
</comment>
<evidence type="ECO:0000256" key="12">
    <source>
        <dbReference type="ARBA" id="ARBA00023180"/>
    </source>
</evidence>
<evidence type="ECO:0000256" key="13">
    <source>
        <dbReference type="ARBA" id="ARBA00045085"/>
    </source>
</evidence>
<comment type="catalytic activity">
    <reaction evidence="14 15">
        <text>a di-trans,poly-cis-dolichyl beta-D-mannosyl phosphate + L-seryl-[protein] = 3-O-(alpha-D-mannosyl)-L-seryl-[protein] + a di-trans,poly-cis-dolichyl phosphate + H(+)</text>
        <dbReference type="Rhea" id="RHEA:17377"/>
        <dbReference type="Rhea" id="RHEA-COMP:9863"/>
        <dbReference type="Rhea" id="RHEA-COMP:13546"/>
        <dbReference type="Rhea" id="RHEA-COMP:19498"/>
        <dbReference type="Rhea" id="RHEA-COMP:19501"/>
        <dbReference type="ChEBI" id="CHEBI:15378"/>
        <dbReference type="ChEBI" id="CHEBI:29999"/>
        <dbReference type="ChEBI" id="CHEBI:57683"/>
        <dbReference type="ChEBI" id="CHEBI:58211"/>
        <dbReference type="ChEBI" id="CHEBI:137321"/>
        <dbReference type="EC" id="2.4.1.109"/>
    </reaction>
</comment>
<feature type="domain" description="MIR" evidence="17">
    <location>
        <begin position="487"/>
        <end position="541"/>
    </location>
</feature>
<evidence type="ECO:0000256" key="10">
    <source>
        <dbReference type="ARBA" id="ARBA00022989"/>
    </source>
</evidence>
<keyword evidence="10 15" id="KW-1133">Transmembrane helix</keyword>
<evidence type="ECO:0000313" key="19">
    <source>
        <dbReference type="Proteomes" id="UP000092321"/>
    </source>
</evidence>
<dbReference type="PANTHER" id="PTHR10050:SF50">
    <property type="entry name" value="DOLICHYL-PHOSPHATE-MANNOSE--PROTEIN MANNOSYLTRANSFERASE 1-RELATED"/>
    <property type="match status" value="1"/>
</dbReference>
<comment type="caution">
    <text evidence="18">The sequence shown here is derived from an EMBL/GenBank/DDBJ whole genome shotgun (WGS) entry which is preliminary data.</text>
</comment>
<evidence type="ECO:0000256" key="3">
    <source>
        <dbReference type="ARBA" id="ARBA00007222"/>
    </source>
</evidence>
<dbReference type="InterPro" id="IPR027005">
    <property type="entry name" value="PMT-like"/>
</dbReference>
<dbReference type="PROSITE" id="PS50919">
    <property type="entry name" value="MIR"/>
    <property type="match status" value="3"/>
</dbReference>
<feature type="transmembrane region" description="Helical" evidence="15">
    <location>
        <begin position="214"/>
        <end position="232"/>
    </location>
</feature>
<keyword evidence="6 15" id="KW-0808">Transferase</keyword>
<dbReference type="InterPro" id="IPR032421">
    <property type="entry name" value="PMT_4TMC"/>
</dbReference>
<dbReference type="SUPFAM" id="SSF82109">
    <property type="entry name" value="MIR domain"/>
    <property type="match status" value="1"/>
</dbReference>
<keyword evidence="8" id="KW-0677">Repeat</keyword>
<dbReference type="OrthoDB" id="292747at2759"/>
<feature type="transmembrane region" description="Helical" evidence="15">
    <location>
        <begin position="76"/>
        <end position="94"/>
    </location>
</feature>
<dbReference type="Gene3D" id="2.80.10.50">
    <property type="match status" value="1"/>
</dbReference>
<evidence type="ECO:0000256" key="5">
    <source>
        <dbReference type="ARBA" id="ARBA00022676"/>
    </source>
</evidence>
<evidence type="ECO:0000259" key="17">
    <source>
        <dbReference type="PROSITE" id="PS50919"/>
    </source>
</evidence>
<feature type="transmembrane region" description="Helical" evidence="15">
    <location>
        <begin position="616"/>
        <end position="637"/>
    </location>
</feature>
<dbReference type="SMART" id="SM00472">
    <property type="entry name" value="MIR"/>
    <property type="match status" value="3"/>
</dbReference>
<evidence type="ECO:0000256" key="9">
    <source>
        <dbReference type="ARBA" id="ARBA00022824"/>
    </source>
</evidence>
<proteinExistence type="inferred from homology"/>
<dbReference type="AlphaFoldDB" id="A0A1B7TDM8"/>
<name>A0A1B7TDM8_9ASCO</name>
<evidence type="ECO:0000313" key="18">
    <source>
        <dbReference type="EMBL" id="OBA26820.1"/>
    </source>
</evidence>
<feature type="transmembrane region" description="Helical" evidence="15">
    <location>
        <begin position="244"/>
        <end position="261"/>
    </location>
</feature>
<gene>
    <name evidence="18" type="ORF">HANVADRAFT_2461</name>
</gene>
<evidence type="ECO:0000256" key="16">
    <source>
        <dbReference type="SAM" id="MobiDB-lite"/>
    </source>
</evidence>
<feature type="transmembrane region" description="Helical" evidence="15">
    <location>
        <begin position="714"/>
        <end position="732"/>
    </location>
</feature>
<feature type="compositionally biased region" description="Basic and acidic residues" evidence="16">
    <location>
        <begin position="878"/>
        <end position="898"/>
    </location>
</feature>
<sequence length="925" mass="105122">MAKKASKQNKSTVKKSSSEKDTTTVTVPLFDPKLLTFDYETSLELPFAKGPERPFVEVSKLTDGDKLNKMREPSNLLEYVLIFSIIIITVIIRLKNLEYPDSVVFDEVHFGKFAAKYITGTYFFDVHPPLSKMLFAFVGYLAGFKGDFLFENIGDFFPETTPYYAMRLFASLCGSITCILMYLTLRSSGVKPVIGLIGTLIFIWENSFVTISRYILLDSPLLLFISFTAYYYKKYQNFSEDSIGSWKYLLLTGVFLGLSLSSKWVGLFTVGWVGVLCLIKLFFMIGDLNTSLVKTTTVASKWGAILLGLPVIIYLLSFQMHFSTLINDSEGASLLSSSYRSELIGNSIPKEIIKNVGYGSVVSIKHVNTNGGYLHSHDLYYTTGSEQQQLTLYPHLDSNNDFLVEKYNETTVPLTQFEPLKNGDKIRLKHINTHKRVHSHDHKPPVSSQADWQLEASGYGFEGFEGDPNDDFIVEIDQKETVAGESRDVVNAIETKFRLRHAMTGCLLFSHPVNLPDNGQQEVTCAHSGIPALTLWYIELNTNPFLSEGEVETISYPKLSYWGKFIETNKKMWSINNGFTESHVYQSDPTTWPVLTRGISYWAKDHRQVYLLGNAVTWWLSSATVAIFAGMVLIQIFKYQLNIPFNMDKDEINSYVQITEFILGWVLHYIPFFLMGRQLFLHHYLPAYYFLIMAFTQLLNLFIVKFFKLGKNKVIIGASLLIVVLGASFQFFETHKNFAYGTPQLKSTCRNNRWMSGWDYSCDILLEDWESYENHTMSTMEPRPEGETVFNSPAKNTPVEVEVEDIYQNSGNKRFIGPDGKEIPEEEALKLIEEQGGKIMKVEDTIVGKGTNAAHDRPLPQQPPHQQQQQPHQPPKVNLEDIKKDTGPKKFLDQHGNEIDPAVAMKMLEEGGKVMDVQKTVIPRN</sequence>
<dbReference type="Pfam" id="PF16192">
    <property type="entry name" value="PMT_4TMC"/>
    <property type="match status" value="1"/>
</dbReference>
<dbReference type="InterPro" id="IPR016093">
    <property type="entry name" value="MIR_motif"/>
</dbReference>
<keyword evidence="12" id="KW-0325">Glycoprotein</keyword>
<keyword evidence="7 15" id="KW-0812">Transmembrane</keyword>
<dbReference type="Pfam" id="PF02815">
    <property type="entry name" value="MIR"/>
    <property type="match status" value="1"/>
</dbReference>
<accession>A0A1B7TDM8</accession>
<feature type="region of interest" description="Disordered" evidence="16">
    <location>
        <begin position="1"/>
        <end position="22"/>
    </location>
</feature>
<dbReference type="Proteomes" id="UP000092321">
    <property type="component" value="Unassembled WGS sequence"/>
</dbReference>
<keyword evidence="9 15" id="KW-0256">Endoplasmic reticulum</keyword>
<evidence type="ECO:0000256" key="8">
    <source>
        <dbReference type="ARBA" id="ARBA00022737"/>
    </source>
</evidence>
<evidence type="ECO:0000256" key="1">
    <source>
        <dbReference type="ARBA" id="ARBA00004477"/>
    </source>
</evidence>
<organism evidence="18 19">
    <name type="scientific">Hanseniaspora valbyensis NRRL Y-1626</name>
    <dbReference type="NCBI Taxonomy" id="766949"/>
    <lineage>
        <taxon>Eukaryota</taxon>
        <taxon>Fungi</taxon>
        <taxon>Dikarya</taxon>
        <taxon>Ascomycota</taxon>
        <taxon>Saccharomycotina</taxon>
        <taxon>Saccharomycetes</taxon>
        <taxon>Saccharomycodales</taxon>
        <taxon>Saccharomycodaceae</taxon>
        <taxon>Hanseniaspora</taxon>
    </lineage>
</organism>
<evidence type="ECO:0000256" key="15">
    <source>
        <dbReference type="RuleBase" id="RU367007"/>
    </source>
</evidence>
<feature type="transmembrane region" description="Helical" evidence="15">
    <location>
        <begin position="687"/>
        <end position="707"/>
    </location>
</feature>
<dbReference type="PANTHER" id="PTHR10050">
    <property type="entry name" value="DOLICHYL-PHOSPHATE-MANNOSE--PROTEIN MANNOSYLTRANSFERASE"/>
    <property type="match status" value="1"/>
</dbReference>
<feature type="transmembrane region" description="Helical" evidence="15">
    <location>
        <begin position="164"/>
        <end position="183"/>
    </location>
</feature>
<dbReference type="InterPro" id="IPR036300">
    <property type="entry name" value="MIR_dom_sf"/>
</dbReference>
<evidence type="ECO:0000256" key="14">
    <source>
        <dbReference type="ARBA" id="ARBA00045102"/>
    </source>
</evidence>
<comment type="similarity">
    <text evidence="3 15">Belongs to the glycosyltransferase 39 family.</text>
</comment>
<dbReference type="EC" id="2.4.1.109" evidence="4 15"/>
<dbReference type="InterPro" id="IPR003342">
    <property type="entry name" value="ArnT-like_N"/>
</dbReference>
<feature type="transmembrane region" description="Helical" evidence="15">
    <location>
        <begin position="267"/>
        <end position="286"/>
    </location>
</feature>
<feature type="domain" description="MIR" evidence="17">
    <location>
        <begin position="417"/>
        <end position="477"/>
    </location>
</feature>
<reference evidence="19" key="1">
    <citation type="journal article" date="2016" name="Proc. Natl. Acad. Sci. U.S.A.">
        <title>Comparative genomics of biotechnologically important yeasts.</title>
        <authorList>
            <person name="Riley R."/>
            <person name="Haridas S."/>
            <person name="Wolfe K.H."/>
            <person name="Lopes M.R."/>
            <person name="Hittinger C.T."/>
            <person name="Goeker M."/>
            <person name="Salamov A.A."/>
            <person name="Wisecaver J.H."/>
            <person name="Long T.M."/>
            <person name="Calvey C.H."/>
            <person name="Aerts A.L."/>
            <person name="Barry K.W."/>
            <person name="Choi C."/>
            <person name="Clum A."/>
            <person name="Coughlan A.Y."/>
            <person name="Deshpande S."/>
            <person name="Douglass A.P."/>
            <person name="Hanson S.J."/>
            <person name="Klenk H.-P."/>
            <person name="LaButti K.M."/>
            <person name="Lapidus A."/>
            <person name="Lindquist E.A."/>
            <person name="Lipzen A.M."/>
            <person name="Meier-Kolthoff J.P."/>
            <person name="Ohm R.A."/>
            <person name="Otillar R.P."/>
            <person name="Pangilinan J.L."/>
            <person name="Peng Y."/>
            <person name="Rokas A."/>
            <person name="Rosa C.A."/>
            <person name="Scheuner C."/>
            <person name="Sibirny A.A."/>
            <person name="Slot J.C."/>
            <person name="Stielow J.B."/>
            <person name="Sun H."/>
            <person name="Kurtzman C.P."/>
            <person name="Blackwell M."/>
            <person name="Grigoriev I.V."/>
            <person name="Jeffries T.W."/>
        </authorList>
    </citation>
    <scope>NUCLEOTIDE SEQUENCE [LARGE SCALE GENOMIC DNA]</scope>
    <source>
        <strain evidence="19">NRRL Y-1626</strain>
    </source>
</reference>
<dbReference type="UniPathway" id="UPA00378"/>
<feature type="domain" description="MIR" evidence="17">
    <location>
        <begin position="353"/>
        <end position="407"/>
    </location>
</feature>